<dbReference type="InterPro" id="IPR029058">
    <property type="entry name" value="AB_hydrolase_fold"/>
</dbReference>
<evidence type="ECO:0000313" key="4">
    <source>
        <dbReference type="Proteomes" id="UP000440668"/>
    </source>
</evidence>
<reference evidence="3 4" key="1">
    <citation type="submission" date="2019-11" db="EMBL/GenBank/DDBJ databases">
        <title>Cellulosimicrobium composti sp. nov. isolated from a compost.</title>
        <authorList>
            <person name="Yang Y."/>
        </authorList>
    </citation>
    <scope>NUCLEOTIDE SEQUENCE [LARGE SCALE GENOMIC DNA]</scope>
    <source>
        <strain evidence="3 4">BIT-GX5</strain>
    </source>
</reference>
<proteinExistence type="predicted"/>
<feature type="signal peptide" evidence="1">
    <location>
        <begin position="1"/>
        <end position="31"/>
    </location>
</feature>
<dbReference type="Pfam" id="PF20091">
    <property type="entry name" value="Abhydrolase_10"/>
    <property type="match status" value="1"/>
</dbReference>
<dbReference type="EMBL" id="WMKA01000010">
    <property type="protein sequence ID" value="MTG88598.1"/>
    <property type="molecule type" value="Genomic_DNA"/>
</dbReference>
<accession>A0A6N7ZGZ2</accession>
<dbReference type="AlphaFoldDB" id="A0A6N7ZGZ2"/>
<dbReference type="RefSeq" id="WP_155098661.1">
    <property type="nucleotide sequence ID" value="NZ_WMKA01000010.1"/>
</dbReference>
<organism evidence="3 4">
    <name type="scientific">Cellulosimicrobium composti</name>
    <dbReference type="NCBI Taxonomy" id="2672572"/>
    <lineage>
        <taxon>Bacteria</taxon>
        <taxon>Bacillati</taxon>
        <taxon>Actinomycetota</taxon>
        <taxon>Actinomycetes</taxon>
        <taxon>Micrococcales</taxon>
        <taxon>Promicromonosporaceae</taxon>
        <taxon>Cellulosimicrobium</taxon>
    </lineage>
</organism>
<evidence type="ECO:0000259" key="2">
    <source>
        <dbReference type="Pfam" id="PF20091"/>
    </source>
</evidence>
<dbReference type="InterPro" id="IPR045394">
    <property type="entry name" value="Abhydrolase_dom"/>
</dbReference>
<name>A0A6N7ZGZ2_9MICO</name>
<evidence type="ECO:0000256" key="1">
    <source>
        <dbReference type="SAM" id="SignalP"/>
    </source>
</evidence>
<dbReference type="Proteomes" id="UP000440668">
    <property type="component" value="Unassembled WGS sequence"/>
</dbReference>
<protein>
    <recommendedName>
        <fullName evidence="2">Alpha/beta hydrolase domain-containing protein</fullName>
    </recommendedName>
</protein>
<sequence>MPAPPVRRPLALAVTGALLLAGATTVAPAHAAVPDPTVTGPVPVTSPLGDPAHGYPFLATDYDLTSRGYVEEEFFVEGQATRYQADGVTDATVLSTGHDYRTRIVVRRPVDPAAFNGTVIAEWYNVSNQWDQEVDWFQTHEHLVRGGYAWVGVSAQVAGVHSATGLRAWSPDRYGTLDLTDGGAVTDDTLSWDVFSQAVAAVRDPVGVAPLGPLDAERVVATGHSQSAGRLWSYVNSVDPLAGVVDAVVLHGGGGLVRDDIDTPVFKINSETDVAIDLLGAAQRQPDSELLRTWEVAGASHGDWKLITDYGRLRLRDVGSAPGGYPGTPQTCEQPSGSRVPQHMVQGAVYDHVAAWVADGTAPPSAAPIELTDNPRTVVRDERGLGQGGIRLAQQDVPTRINSGANAGPGFCFLDGGSTPVDDATLAAWYPDAEAYRDAVVAATRAAVEVGLVIPEPAADPSWYTDVADLVAERVAAGTVDGAVGAEIQDLVLQALEAADRGDWATADARVVQAQDLGREQVDDAGASATVVRATEAVRGIIAYTAGGDDVDLATQVVARCLAGTAYVAVRATNEDTVRVDVTLSTPFGERTVEGVRPGASAYQSFSSRSATLDAGSARVSASAGGRTAAVDVAYETVDCS</sequence>
<evidence type="ECO:0000313" key="3">
    <source>
        <dbReference type="EMBL" id="MTG88598.1"/>
    </source>
</evidence>
<feature type="domain" description="Alpha/beta hydrolase" evidence="2">
    <location>
        <begin position="44"/>
        <end position="459"/>
    </location>
</feature>
<feature type="chain" id="PRO_5026963176" description="Alpha/beta hydrolase domain-containing protein" evidence="1">
    <location>
        <begin position="32"/>
        <end position="641"/>
    </location>
</feature>
<dbReference type="SUPFAM" id="SSF53474">
    <property type="entry name" value="alpha/beta-Hydrolases"/>
    <property type="match status" value="1"/>
</dbReference>
<comment type="caution">
    <text evidence="3">The sequence shown here is derived from an EMBL/GenBank/DDBJ whole genome shotgun (WGS) entry which is preliminary data.</text>
</comment>
<keyword evidence="1" id="KW-0732">Signal</keyword>
<gene>
    <name evidence="3" type="ORF">GJV82_06520</name>
</gene>